<feature type="domain" description="GmrSD restriction endonucleases N-terminal" evidence="2">
    <location>
        <begin position="31"/>
        <end position="289"/>
    </location>
</feature>
<organism evidence="3 4">
    <name type="scientific">Bartonella apihabitans</name>
    <dbReference type="NCBI Taxonomy" id="2750929"/>
    <lineage>
        <taxon>Bacteria</taxon>
        <taxon>Pseudomonadati</taxon>
        <taxon>Pseudomonadota</taxon>
        <taxon>Alphaproteobacteria</taxon>
        <taxon>Hyphomicrobiales</taxon>
        <taxon>Bartonellaceae</taxon>
        <taxon>Bartonella</taxon>
    </lineage>
</organism>
<dbReference type="Pfam" id="PF03235">
    <property type="entry name" value="GmrSD_N"/>
    <property type="match status" value="1"/>
</dbReference>
<accession>A0A1U9MAD5</accession>
<proteinExistence type="predicted"/>
<dbReference type="Proteomes" id="UP000189660">
    <property type="component" value="Chromosome"/>
</dbReference>
<reference evidence="3 4" key="1">
    <citation type="submission" date="2016-11" db="EMBL/GenBank/DDBJ databases">
        <title>Comparative genomics of Bartonella apis.</title>
        <authorList>
            <person name="Engel P."/>
        </authorList>
    </citation>
    <scope>NUCLEOTIDE SEQUENCE [LARGE SCALE GENOMIC DNA]</scope>
    <source>
        <strain evidence="3 4">BBC0178</strain>
    </source>
</reference>
<dbReference type="PANTHER" id="PTHR35149">
    <property type="entry name" value="SLL5132 PROTEIN"/>
    <property type="match status" value="1"/>
</dbReference>
<gene>
    <name evidence="3" type="ORF">BBC0178_007900</name>
</gene>
<evidence type="ECO:0000259" key="2">
    <source>
        <dbReference type="Pfam" id="PF03235"/>
    </source>
</evidence>
<name>A0A1U9MAD5_9HYPH</name>
<evidence type="ECO:0000313" key="4">
    <source>
        <dbReference type="Proteomes" id="UP000189660"/>
    </source>
</evidence>
<evidence type="ECO:0000256" key="1">
    <source>
        <dbReference type="SAM" id="MobiDB-lite"/>
    </source>
</evidence>
<dbReference type="AlphaFoldDB" id="A0A1U9MAD5"/>
<dbReference type="EMBL" id="CP015820">
    <property type="protein sequence ID" value="AQT42283.1"/>
    <property type="molecule type" value="Genomic_DNA"/>
</dbReference>
<dbReference type="OrthoDB" id="9798761at2"/>
<dbReference type="PANTHER" id="PTHR35149:SF1">
    <property type="entry name" value="DUF5655 DOMAIN-CONTAINING PROTEIN"/>
    <property type="match status" value="1"/>
</dbReference>
<feature type="region of interest" description="Disordered" evidence="1">
    <location>
        <begin position="1"/>
        <end position="21"/>
    </location>
</feature>
<dbReference type="KEGG" id="bapa:BBC0178_007900"/>
<sequence length="731" mass="85997">MHTEQNTGIIDHKHSKQPSGNSGELRALIELEGNFIIPGYQRGYRWNDQQIYDFLNDIFEFYEQFKNGKENKIYFLQPVVVMENYNEGTGNDEKENEPEINIVDGQQRLTTVLLLNAVLLNPSNNYVPKNIDYRKSIKKQLDRDAIYYEFFDKAIHYIFSNEVEVKNDKPRFDIKKNKFINYTLTINTRNESDEFLKRVAKGIEPTKQECASIDLYFLYKAYDKIRQYIDEKNKKGINWIEFYGIFANQVKVLWYVIDNNDSGGEIAAFTRLNSGKIPLTNAELSRAALLNPAYYKSKDNKDDNQNLPDIETERGLISVGWDNLEYELRKPEFWGFLGFSENNHLSNFKDERYQTRIDFLLDFHFNKKSSEDNKLASFLALAEELKNAEKDKFSKKNVKQIWESIQLDLWKLQTWYDDNDLYHWIGYLFAEKQMNQALFLNFKDLEKDALKKKVKSIVKEFYPDEDKFGEYTYDTNKEECKKFLFLYNVEFVRSMKTAGKKPRYDFSAHHQKKWTIEHINAQNVEGLNTKEQWLTWLEGHLEVLTSIFPTDSFQKTDAPRKKDAVQHLSDRVEELMEKIKSSERFKSSELFEYSKQFKLPETKDEFLTLSECILQFFDKRAGETNALDGDKAPGETNVRDEDDVHELSNLALLDGSANSALNNSIFRVKQNKIVEEMKQGSFIPPATQAVFLRLFSMEEQGKLYWTVKDRQKYQDDIKAKRKGLLGEDYGE</sequence>
<dbReference type="InterPro" id="IPR004919">
    <property type="entry name" value="GmrSD_N"/>
</dbReference>
<protein>
    <recommendedName>
        <fullName evidence="2">GmrSD restriction endonucleases N-terminal domain-containing protein</fullName>
    </recommendedName>
</protein>
<keyword evidence="4" id="KW-1185">Reference proteome</keyword>
<dbReference type="RefSeq" id="WP_078039289.1">
    <property type="nucleotide sequence ID" value="NZ_CP015820.1"/>
</dbReference>
<evidence type="ECO:0000313" key="3">
    <source>
        <dbReference type="EMBL" id="AQT42283.1"/>
    </source>
</evidence>